<comment type="caution">
    <text evidence="1">The sequence shown here is derived from an EMBL/GenBank/DDBJ whole genome shotgun (WGS) entry which is preliminary data.</text>
</comment>
<dbReference type="Proteomes" id="UP000499080">
    <property type="component" value="Unassembled WGS sequence"/>
</dbReference>
<evidence type="ECO:0000313" key="2">
    <source>
        <dbReference type="Proteomes" id="UP000499080"/>
    </source>
</evidence>
<accession>A0A4Y2NXT1</accession>
<gene>
    <name evidence="1" type="ORF">AVEN_140565_1</name>
</gene>
<evidence type="ECO:0000313" key="1">
    <source>
        <dbReference type="EMBL" id="GBN42546.1"/>
    </source>
</evidence>
<feature type="non-terminal residue" evidence="1">
    <location>
        <position position="58"/>
    </location>
</feature>
<dbReference type="EMBL" id="BGPR01289345">
    <property type="protein sequence ID" value="GBN42546.1"/>
    <property type="molecule type" value="Genomic_DNA"/>
</dbReference>
<name>A0A4Y2NXT1_ARAVE</name>
<protein>
    <submittedName>
        <fullName evidence="1">Uncharacterized protein</fullName>
    </submittedName>
</protein>
<dbReference type="AlphaFoldDB" id="A0A4Y2NXT1"/>
<proteinExistence type="predicted"/>
<organism evidence="1 2">
    <name type="scientific">Araneus ventricosus</name>
    <name type="common">Orbweaver spider</name>
    <name type="synonym">Epeira ventricosa</name>
    <dbReference type="NCBI Taxonomy" id="182803"/>
    <lineage>
        <taxon>Eukaryota</taxon>
        <taxon>Metazoa</taxon>
        <taxon>Ecdysozoa</taxon>
        <taxon>Arthropoda</taxon>
        <taxon>Chelicerata</taxon>
        <taxon>Arachnida</taxon>
        <taxon>Araneae</taxon>
        <taxon>Araneomorphae</taxon>
        <taxon>Entelegynae</taxon>
        <taxon>Araneoidea</taxon>
        <taxon>Araneidae</taxon>
        <taxon>Araneus</taxon>
    </lineage>
</organism>
<reference evidence="1 2" key="1">
    <citation type="journal article" date="2019" name="Sci. Rep.">
        <title>Orb-weaving spider Araneus ventricosus genome elucidates the spidroin gene catalogue.</title>
        <authorList>
            <person name="Kono N."/>
            <person name="Nakamura H."/>
            <person name="Ohtoshi R."/>
            <person name="Moran D.A.P."/>
            <person name="Shinohara A."/>
            <person name="Yoshida Y."/>
            <person name="Fujiwara M."/>
            <person name="Mori M."/>
            <person name="Tomita M."/>
            <person name="Arakawa K."/>
        </authorList>
    </citation>
    <scope>NUCLEOTIDE SEQUENCE [LARGE SCALE GENOMIC DNA]</scope>
</reference>
<sequence>MVAKKFDNEILINKYALDRAAVRSLLWALSAPGSKPDPTEDPLRYGSVIVRYSNFPPL</sequence>
<keyword evidence="2" id="KW-1185">Reference proteome</keyword>